<comment type="caution">
    <text evidence="4">The sequence shown here is derived from an EMBL/GenBank/DDBJ whole genome shotgun (WGS) entry which is preliminary data.</text>
</comment>
<dbReference type="Proteomes" id="UP001219525">
    <property type="component" value="Unassembled WGS sequence"/>
</dbReference>
<evidence type="ECO:0000313" key="5">
    <source>
        <dbReference type="Proteomes" id="UP001219525"/>
    </source>
</evidence>
<keyword evidence="5" id="KW-1185">Reference proteome</keyword>
<proteinExistence type="predicted"/>
<feature type="compositionally biased region" description="Basic and acidic residues" evidence="1">
    <location>
        <begin position="99"/>
        <end position="109"/>
    </location>
</feature>
<feature type="compositionally biased region" description="Polar residues" evidence="1">
    <location>
        <begin position="110"/>
        <end position="120"/>
    </location>
</feature>
<accession>A0AAD6UYH8</accession>
<feature type="signal peptide" evidence="3">
    <location>
        <begin position="1"/>
        <end position="21"/>
    </location>
</feature>
<keyword evidence="2" id="KW-0472">Membrane</keyword>
<evidence type="ECO:0000313" key="4">
    <source>
        <dbReference type="EMBL" id="KAJ7194936.1"/>
    </source>
</evidence>
<evidence type="ECO:0000256" key="3">
    <source>
        <dbReference type="SAM" id="SignalP"/>
    </source>
</evidence>
<evidence type="ECO:0000256" key="1">
    <source>
        <dbReference type="SAM" id="MobiDB-lite"/>
    </source>
</evidence>
<feature type="chain" id="PRO_5041925455" evidence="3">
    <location>
        <begin position="22"/>
        <end position="152"/>
    </location>
</feature>
<sequence length="152" mass="16133">MPPSSLTWSFLLFLAVAPAQVHHAALAASGTSGLGPLHIHISTRVIVAIVVSSTVGVMLIILAASCLCCCCYAASKPKRASTQERGDLESQTPEPAVQDGRKDDARVQDTRGSTSRGSISETRRGDDVTNVKSIAGERMETKSALPPRYEEL</sequence>
<gene>
    <name evidence="4" type="ORF">GGX14DRAFT_475461</name>
</gene>
<feature type="region of interest" description="Disordered" evidence="1">
    <location>
        <begin position="78"/>
        <end position="152"/>
    </location>
</feature>
<name>A0AAD6UYH8_9AGAR</name>
<keyword evidence="3" id="KW-0732">Signal</keyword>
<feature type="compositionally biased region" description="Basic and acidic residues" evidence="1">
    <location>
        <begin position="121"/>
        <end position="141"/>
    </location>
</feature>
<protein>
    <submittedName>
        <fullName evidence="4">Uncharacterized protein</fullName>
    </submittedName>
</protein>
<reference evidence="4" key="1">
    <citation type="submission" date="2023-03" db="EMBL/GenBank/DDBJ databases">
        <title>Massive genome expansion in bonnet fungi (Mycena s.s.) driven by repeated elements and novel gene families across ecological guilds.</title>
        <authorList>
            <consortium name="Lawrence Berkeley National Laboratory"/>
            <person name="Harder C.B."/>
            <person name="Miyauchi S."/>
            <person name="Viragh M."/>
            <person name="Kuo A."/>
            <person name="Thoen E."/>
            <person name="Andreopoulos B."/>
            <person name="Lu D."/>
            <person name="Skrede I."/>
            <person name="Drula E."/>
            <person name="Henrissat B."/>
            <person name="Morin E."/>
            <person name="Kohler A."/>
            <person name="Barry K."/>
            <person name="LaButti K."/>
            <person name="Morin E."/>
            <person name="Salamov A."/>
            <person name="Lipzen A."/>
            <person name="Mereny Z."/>
            <person name="Hegedus B."/>
            <person name="Baldrian P."/>
            <person name="Stursova M."/>
            <person name="Weitz H."/>
            <person name="Taylor A."/>
            <person name="Grigoriev I.V."/>
            <person name="Nagy L.G."/>
            <person name="Martin F."/>
            <person name="Kauserud H."/>
        </authorList>
    </citation>
    <scope>NUCLEOTIDE SEQUENCE</scope>
    <source>
        <strain evidence="4">9144</strain>
    </source>
</reference>
<dbReference type="EMBL" id="JARJCW010000094">
    <property type="protein sequence ID" value="KAJ7194936.1"/>
    <property type="molecule type" value="Genomic_DNA"/>
</dbReference>
<keyword evidence="2" id="KW-1133">Transmembrane helix</keyword>
<keyword evidence="2" id="KW-0812">Transmembrane</keyword>
<evidence type="ECO:0000256" key="2">
    <source>
        <dbReference type="SAM" id="Phobius"/>
    </source>
</evidence>
<organism evidence="4 5">
    <name type="scientific">Mycena pura</name>
    <dbReference type="NCBI Taxonomy" id="153505"/>
    <lineage>
        <taxon>Eukaryota</taxon>
        <taxon>Fungi</taxon>
        <taxon>Dikarya</taxon>
        <taxon>Basidiomycota</taxon>
        <taxon>Agaricomycotina</taxon>
        <taxon>Agaricomycetes</taxon>
        <taxon>Agaricomycetidae</taxon>
        <taxon>Agaricales</taxon>
        <taxon>Marasmiineae</taxon>
        <taxon>Mycenaceae</taxon>
        <taxon>Mycena</taxon>
    </lineage>
</organism>
<feature type="transmembrane region" description="Helical" evidence="2">
    <location>
        <begin position="45"/>
        <end position="75"/>
    </location>
</feature>
<dbReference type="AlphaFoldDB" id="A0AAD6UYH8"/>